<feature type="region of interest" description="Disordered" evidence="5">
    <location>
        <begin position="336"/>
        <end position="363"/>
    </location>
</feature>
<organism evidence="8 9">
    <name type="scientific">Actinokineospora auranticolor</name>
    <dbReference type="NCBI Taxonomy" id="155976"/>
    <lineage>
        <taxon>Bacteria</taxon>
        <taxon>Bacillati</taxon>
        <taxon>Actinomycetota</taxon>
        <taxon>Actinomycetes</taxon>
        <taxon>Pseudonocardiales</taxon>
        <taxon>Pseudonocardiaceae</taxon>
        <taxon>Actinokineospora</taxon>
    </lineage>
</organism>
<evidence type="ECO:0000256" key="4">
    <source>
        <dbReference type="ARBA" id="ARBA00023136"/>
    </source>
</evidence>
<accession>A0A2S6GEG4</accession>
<dbReference type="InterPro" id="IPR023408">
    <property type="entry name" value="MscS_beta-dom_sf"/>
</dbReference>
<evidence type="ECO:0000256" key="3">
    <source>
        <dbReference type="ARBA" id="ARBA00022989"/>
    </source>
</evidence>
<dbReference type="GO" id="GO:0016020">
    <property type="term" value="C:membrane"/>
    <property type="evidence" value="ECO:0007669"/>
    <property type="project" value="UniProtKB-SubCell"/>
</dbReference>
<reference evidence="8 9" key="1">
    <citation type="submission" date="2018-02" db="EMBL/GenBank/DDBJ databases">
        <title>Genomic Encyclopedia of Archaeal and Bacterial Type Strains, Phase II (KMG-II): from individual species to whole genera.</title>
        <authorList>
            <person name="Goeker M."/>
        </authorList>
    </citation>
    <scope>NUCLEOTIDE SEQUENCE [LARGE SCALE GENOMIC DNA]</scope>
    <source>
        <strain evidence="8 9">YU 961-1</strain>
    </source>
</reference>
<evidence type="ECO:0000313" key="8">
    <source>
        <dbReference type="EMBL" id="PPK63618.1"/>
    </source>
</evidence>
<feature type="domain" description="Mechanosensitive ion channel MscS" evidence="7">
    <location>
        <begin position="169"/>
        <end position="235"/>
    </location>
</feature>
<keyword evidence="9" id="KW-1185">Reference proteome</keyword>
<dbReference type="OrthoDB" id="9792218at2"/>
<dbReference type="InterPro" id="IPR006685">
    <property type="entry name" value="MscS_channel_2nd"/>
</dbReference>
<evidence type="ECO:0000256" key="1">
    <source>
        <dbReference type="ARBA" id="ARBA00004370"/>
    </source>
</evidence>
<feature type="transmembrane region" description="Helical" evidence="6">
    <location>
        <begin position="73"/>
        <end position="99"/>
    </location>
</feature>
<dbReference type="Gene3D" id="2.30.30.60">
    <property type="match status" value="1"/>
</dbReference>
<dbReference type="PANTHER" id="PTHR30566:SF25">
    <property type="entry name" value="INNER MEMBRANE PROTEIN"/>
    <property type="match status" value="1"/>
</dbReference>
<feature type="transmembrane region" description="Helical" evidence="6">
    <location>
        <begin position="147"/>
        <end position="166"/>
    </location>
</feature>
<protein>
    <submittedName>
        <fullName evidence="8">Small-conductance mechanosensitive channel</fullName>
    </submittedName>
</protein>
<evidence type="ECO:0000313" key="9">
    <source>
        <dbReference type="Proteomes" id="UP000239203"/>
    </source>
</evidence>
<feature type="compositionally biased region" description="Basic and acidic residues" evidence="5">
    <location>
        <begin position="341"/>
        <end position="356"/>
    </location>
</feature>
<name>A0A2S6GEG4_9PSEU</name>
<keyword evidence="4 6" id="KW-0472">Membrane</keyword>
<keyword evidence="2 6" id="KW-0812">Transmembrane</keyword>
<comment type="caution">
    <text evidence="8">The sequence shown here is derived from an EMBL/GenBank/DDBJ whole genome shotgun (WGS) entry which is preliminary data.</text>
</comment>
<evidence type="ECO:0000256" key="6">
    <source>
        <dbReference type="SAM" id="Phobius"/>
    </source>
</evidence>
<proteinExistence type="predicted"/>
<gene>
    <name evidence="8" type="ORF">CLV40_12625</name>
</gene>
<evidence type="ECO:0000256" key="5">
    <source>
        <dbReference type="SAM" id="MobiDB-lite"/>
    </source>
</evidence>
<dbReference type="AlphaFoldDB" id="A0A2S6GEG4"/>
<dbReference type="EMBL" id="PTIX01000026">
    <property type="protein sequence ID" value="PPK63618.1"/>
    <property type="molecule type" value="Genomic_DNA"/>
</dbReference>
<dbReference type="GO" id="GO:0055085">
    <property type="term" value="P:transmembrane transport"/>
    <property type="evidence" value="ECO:0007669"/>
    <property type="project" value="InterPro"/>
</dbReference>
<dbReference type="Gene3D" id="1.10.287.1260">
    <property type="match status" value="1"/>
</dbReference>
<feature type="transmembrane region" description="Helical" evidence="6">
    <location>
        <begin position="49"/>
        <end position="67"/>
    </location>
</feature>
<evidence type="ECO:0000256" key="2">
    <source>
        <dbReference type="ARBA" id="ARBA00022692"/>
    </source>
</evidence>
<dbReference type="SUPFAM" id="SSF50182">
    <property type="entry name" value="Sm-like ribonucleoproteins"/>
    <property type="match status" value="1"/>
</dbReference>
<dbReference type="InterPro" id="IPR010920">
    <property type="entry name" value="LSM_dom_sf"/>
</dbReference>
<evidence type="ECO:0000259" key="7">
    <source>
        <dbReference type="Pfam" id="PF00924"/>
    </source>
</evidence>
<dbReference type="Pfam" id="PF00924">
    <property type="entry name" value="MS_channel_2nd"/>
    <property type="match status" value="1"/>
</dbReference>
<comment type="subcellular location">
    <subcellularLocation>
        <location evidence="1">Membrane</location>
    </subcellularLocation>
</comment>
<keyword evidence="3 6" id="KW-1133">Transmembrane helix</keyword>
<dbReference type="Proteomes" id="UP000239203">
    <property type="component" value="Unassembled WGS sequence"/>
</dbReference>
<sequence length="363" mass="40399">MSETWVRIATAIGAYAVFLLVEWTIRRTLSGLGRSALQASLRECTRTPLRWFAAMIVLRFAVGGVLPGPAAHLLTLALIGTGAWLLAGILIAVEHSVLSRLRVDERDNRHARRMQTQITLVRRVTVAAVAVVALGTMLMTFPAARAAGTSLLASAGVIGAIAAFAAQSLLSNVIAGLQIAFSDAIRLDDVVIAEGEWGRVEDITLTYLVVHVWDDRRLVIPTAHFMARPFENWTRREAALLGTVELDVDWAMPIERMREELRRMVDETDLWDRRVCVLQVTEAVHSVVRVRALVSAVDAPTLFDLRCLVREKLVAWINDNHPYAVPRLRTEHVRHIPTQDGHGEPDRLFGDTPDGRRRSHAFQ</sequence>
<dbReference type="PANTHER" id="PTHR30566">
    <property type="entry name" value="YNAI-RELATED MECHANOSENSITIVE ION CHANNEL"/>
    <property type="match status" value="1"/>
</dbReference>
<feature type="transmembrane region" description="Helical" evidence="6">
    <location>
        <begin position="6"/>
        <end position="25"/>
    </location>
</feature>
<feature type="transmembrane region" description="Helical" evidence="6">
    <location>
        <begin position="120"/>
        <end position="141"/>
    </location>
</feature>
<dbReference type="RefSeq" id="WP_104482574.1">
    <property type="nucleotide sequence ID" value="NZ_CP154825.1"/>
</dbReference>